<dbReference type="Proteomes" id="UP001501475">
    <property type="component" value="Unassembled WGS sequence"/>
</dbReference>
<evidence type="ECO:0000313" key="2">
    <source>
        <dbReference type="Proteomes" id="UP001501475"/>
    </source>
</evidence>
<accession>A0ABP4W442</accession>
<reference evidence="2" key="1">
    <citation type="journal article" date="2019" name="Int. J. Syst. Evol. Microbiol.">
        <title>The Global Catalogue of Microorganisms (GCM) 10K type strain sequencing project: providing services to taxonomists for standard genome sequencing and annotation.</title>
        <authorList>
            <consortium name="The Broad Institute Genomics Platform"/>
            <consortium name="The Broad Institute Genome Sequencing Center for Infectious Disease"/>
            <person name="Wu L."/>
            <person name="Ma J."/>
        </authorList>
    </citation>
    <scope>NUCLEOTIDE SEQUENCE [LARGE SCALE GENOMIC DNA]</scope>
    <source>
        <strain evidence="2">JCM 15591</strain>
    </source>
</reference>
<dbReference type="EMBL" id="BAAAPN010000011">
    <property type="protein sequence ID" value="GAA1746871.1"/>
    <property type="molecule type" value="Genomic_DNA"/>
</dbReference>
<name>A0ABP4W442_9MICO</name>
<protein>
    <submittedName>
        <fullName evidence="1">Uncharacterized protein</fullName>
    </submittedName>
</protein>
<sequence>MIGLSGHGLLELGAYQSYFGGTLTDEALSENALSAALAGVPEL</sequence>
<evidence type="ECO:0000313" key="1">
    <source>
        <dbReference type="EMBL" id="GAA1746871.1"/>
    </source>
</evidence>
<gene>
    <name evidence="1" type="ORF">GCM10009810_04480</name>
</gene>
<organism evidence="1 2">
    <name type="scientific">Nostocoides vanveenii</name>
    <dbReference type="NCBI Taxonomy" id="330835"/>
    <lineage>
        <taxon>Bacteria</taxon>
        <taxon>Bacillati</taxon>
        <taxon>Actinomycetota</taxon>
        <taxon>Actinomycetes</taxon>
        <taxon>Micrococcales</taxon>
        <taxon>Intrasporangiaceae</taxon>
        <taxon>Nostocoides</taxon>
    </lineage>
</organism>
<dbReference type="RefSeq" id="WP_344061493.1">
    <property type="nucleotide sequence ID" value="NZ_BAAAPN010000011.1"/>
</dbReference>
<keyword evidence="2" id="KW-1185">Reference proteome</keyword>
<comment type="caution">
    <text evidence="1">The sequence shown here is derived from an EMBL/GenBank/DDBJ whole genome shotgun (WGS) entry which is preliminary data.</text>
</comment>
<proteinExistence type="predicted"/>